<dbReference type="InParanoid" id="A2DEL4"/>
<dbReference type="EMBL" id="DS113192">
    <property type="protein sequence ID" value="EAY21141.1"/>
    <property type="molecule type" value="Genomic_DNA"/>
</dbReference>
<dbReference type="AlphaFoldDB" id="A2DEL4"/>
<gene>
    <name evidence="2" type="ORF">TVAG_283110</name>
</gene>
<proteinExistence type="predicted"/>
<dbReference type="Proteomes" id="UP000001542">
    <property type="component" value="Unassembled WGS sequence"/>
</dbReference>
<sequence length="80" mass="9075">MCKEEDDVQFKQEEVGGMETQQAKKEENKYKGFPEPGNVPEPPDKLVNLPKHSAGVKEDSLKVKSLQEFHDLDLSDMSNK</sequence>
<evidence type="ECO:0000256" key="1">
    <source>
        <dbReference type="SAM" id="MobiDB-lite"/>
    </source>
</evidence>
<reference evidence="2" key="1">
    <citation type="submission" date="2006-10" db="EMBL/GenBank/DDBJ databases">
        <authorList>
            <person name="Amadeo P."/>
            <person name="Zhao Q."/>
            <person name="Wortman J."/>
            <person name="Fraser-Liggett C."/>
            <person name="Carlton J."/>
        </authorList>
    </citation>
    <scope>NUCLEOTIDE SEQUENCE</scope>
    <source>
        <strain evidence="2">G3</strain>
    </source>
</reference>
<evidence type="ECO:0000313" key="2">
    <source>
        <dbReference type="EMBL" id="EAY21141.1"/>
    </source>
</evidence>
<feature type="compositionally biased region" description="Basic and acidic residues" evidence="1">
    <location>
        <begin position="22"/>
        <end position="32"/>
    </location>
</feature>
<protein>
    <submittedName>
        <fullName evidence="2">Uncharacterized protein</fullName>
    </submittedName>
</protein>
<organism evidence="2 3">
    <name type="scientific">Trichomonas vaginalis (strain ATCC PRA-98 / G3)</name>
    <dbReference type="NCBI Taxonomy" id="412133"/>
    <lineage>
        <taxon>Eukaryota</taxon>
        <taxon>Metamonada</taxon>
        <taxon>Parabasalia</taxon>
        <taxon>Trichomonadida</taxon>
        <taxon>Trichomonadidae</taxon>
        <taxon>Trichomonas</taxon>
    </lineage>
</organism>
<evidence type="ECO:0000313" key="3">
    <source>
        <dbReference type="Proteomes" id="UP000001542"/>
    </source>
</evidence>
<feature type="region of interest" description="Disordered" evidence="1">
    <location>
        <begin position="1"/>
        <end position="59"/>
    </location>
</feature>
<reference evidence="2" key="2">
    <citation type="journal article" date="2007" name="Science">
        <title>Draft genome sequence of the sexually transmitted pathogen Trichomonas vaginalis.</title>
        <authorList>
            <person name="Carlton J.M."/>
            <person name="Hirt R.P."/>
            <person name="Silva J.C."/>
            <person name="Delcher A.L."/>
            <person name="Schatz M."/>
            <person name="Zhao Q."/>
            <person name="Wortman J.R."/>
            <person name="Bidwell S.L."/>
            <person name="Alsmark U.C.M."/>
            <person name="Besteiro S."/>
            <person name="Sicheritz-Ponten T."/>
            <person name="Noel C.J."/>
            <person name="Dacks J.B."/>
            <person name="Foster P.G."/>
            <person name="Simillion C."/>
            <person name="Van de Peer Y."/>
            <person name="Miranda-Saavedra D."/>
            <person name="Barton G.J."/>
            <person name="Westrop G.D."/>
            <person name="Mueller S."/>
            <person name="Dessi D."/>
            <person name="Fiori P.L."/>
            <person name="Ren Q."/>
            <person name="Paulsen I."/>
            <person name="Zhang H."/>
            <person name="Bastida-Corcuera F.D."/>
            <person name="Simoes-Barbosa A."/>
            <person name="Brown M.T."/>
            <person name="Hayes R.D."/>
            <person name="Mukherjee M."/>
            <person name="Okumura C.Y."/>
            <person name="Schneider R."/>
            <person name="Smith A.J."/>
            <person name="Vanacova S."/>
            <person name="Villalvazo M."/>
            <person name="Haas B.J."/>
            <person name="Pertea M."/>
            <person name="Feldblyum T.V."/>
            <person name="Utterback T.R."/>
            <person name="Shu C.L."/>
            <person name="Osoegawa K."/>
            <person name="de Jong P.J."/>
            <person name="Hrdy I."/>
            <person name="Horvathova L."/>
            <person name="Zubacova Z."/>
            <person name="Dolezal P."/>
            <person name="Malik S.B."/>
            <person name="Logsdon J.M. Jr."/>
            <person name="Henze K."/>
            <person name="Gupta A."/>
            <person name="Wang C.C."/>
            <person name="Dunne R.L."/>
            <person name="Upcroft J.A."/>
            <person name="Upcroft P."/>
            <person name="White O."/>
            <person name="Salzberg S.L."/>
            <person name="Tang P."/>
            <person name="Chiu C.-H."/>
            <person name="Lee Y.-S."/>
            <person name="Embley T.M."/>
            <person name="Coombs G.H."/>
            <person name="Mottram J.C."/>
            <person name="Tachezy J."/>
            <person name="Fraser-Liggett C.M."/>
            <person name="Johnson P.J."/>
        </authorList>
    </citation>
    <scope>NUCLEOTIDE SEQUENCE [LARGE SCALE GENOMIC DNA]</scope>
    <source>
        <strain evidence="2">G3</strain>
    </source>
</reference>
<feature type="compositionally biased region" description="Basic and acidic residues" evidence="1">
    <location>
        <begin position="1"/>
        <end position="14"/>
    </location>
</feature>
<accession>A2DEL4</accession>
<dbReference type="RefSeq" id="XP_001582127.1">
    <property type="nucleotide sequence ID" value="XM_001582077.1"/>
</dbReference>
<dbReference type="VEuPathDB" id="TrichDB:TVAGG3_0577700"/>
<name>A2DEL4_TRIV3</name>
<dbReference type="VEuPathDB" id="TrichDB:TVAG_283110"/>
<keyword evidence="3" id="KW-1185">Reference proteome</keyword>
<dbReference type="KEGG" id="tva:5466689"/>